<dbReference type="PANTHER" id="PTHR30537:SF1">
    <property type="entry name" value="HTH-TYPE TRANSCRIPTIONAL REGULATOR PGRR"/>
    <property type="match status" value="1"/>
</dbReference>
<feature type="domain" description="HTH lysR-type" evidence="5">
    <location>
        <begin position="1"/>
        <end position="61"/>
    </location>
</feature>
<evidence type="ECO:0000256" key="1">
    <source>
        <dbReference type="ARBA" id="ARBA00009437"/>
    </source>
</evidence>
<comment type="caution">
    <text evidence="6">The sequence shown here is derived from an EMBL/GenBank/DDBJ whole genome shotgun (WGS) entry which is preliminary data.</text>
</comment>
<comment type="similarity">
    <text evidence="1">Belongs to the LysR transcriptional regulatory family.</text>
</comment>
<dbReference type="EMBL" id="JACTVA010000001">
    <property type="protein sequence ID" value="MBC9205271.1"/>
    <property type="molecule type" value="Genomic_DNA"/>
</dbReference>
<dbReference type="SUPFAM" id="SSF53850">
    <property type="entry name" value="Periplasmic binding protein-like II"/>
    <property type="match status" value="1"/>
</dbReference>
<dbReference type="Gene3D" id="1.10.10.10">
    <property type="entry name" value="Winged helix-like DNA-binding domain superfamily/Winged helix DNA-binding domain"/>
    <property type="match status" value="1"/>
</dbReference>
<organism evidence="6 7">
    <name type="scientific">Teichococcus aerophilus</name>
    <dbReference type="NCBI Taxonomy" id="1224513"/>
    <lineage>
        <taxon>Bacteria</taxon>
        <taxon>Pseudomonadati</taxon>
        <taxon>Pseudomonadota</taxon>
        <taxon>Alphaproteobacteria</taxon>
        <taxon>Acetobacterales</taxon>
        <taxon>Roseomonadaceae</taxon>
        <taxon>Roseomonas</taxon>
    </lineage>
</organism>
<evidence type="ECO:0000256" key="2">
    <source>
        <dbReference type="ARBA" id="ARBA00023015"/>
    </source>
</evidence>
<keyword evidence="3" id="KW-0238">DNA-binding</keyword>
<evidence type="ECO:0000313" key="6">
    <source>
        <dbReference type="EMBL" id="MBC9205271.1"/>
    </source>
</evidence>
<dbReference type="InterPro" id="IPR036390">
    <property type="entry name" value="WH_DNA-bd_sf"/>
</dbReference>
<evidence type="ECO:0000313" key="7">
    <source>
        <dbReference type="Proteomes" id="UP000626026"/>
    </source>
</evidence>
<dbReference type="InterPro" id="IPR005119">
    <property type="entry name" value="LysR_subst-bd"/>
</dbReference>
<dbReference type="InterPro" id="IPR036388">
    <property type="entry name" value="WH-like_DNA-bd_sf"/>
</dbReference>
<dbReference type="SUPFAM" id="SSF46785">
    <property type="entry name" value="Winged helix' DNA-binding domain"/>
    <property type="match status" value="1"/>
</dbReference>
<dbReference type="Pfam" id="PF00126">
    <property type="entry name" value="HTH_1"/>
    <property type="match status" value="1"/>
</dbReference>
<sequence>MDRELWSGLAVFAEIVAAGSFAKAATRLGLSASALSHAMRALEGRLGIRLLDRTTRSLSPTRAGEQLLLRLRPAMASVEDMLAELDLARDRPVGLVRVNAHRSAAVHAVLPRLTTLARRCPDVAVDLVVSDGLVDIVAERFDCGVRHSGGLQADMISVRISEPMELVFAASPSYLDAHGAPATPDDLGAHRCISYRHTSSGALHRWDFVREGEMFGRAVPETFITNDVDVMRDAALSGLGIVCLLRVQAAPYLADGSLTEVLAGWAPMLAPNHLYYPSRRQPSAAFRAFLEVMRA</sequence>
<keyword evidence="7" id="KW-1185">Reference proteome</keyword>
<dbReference type="PROSITE" id="PS50931">
    <property type="entry name" value="HTH_LYSR"/>
    <property type="match status" value="1"/>
</dbReference>
<accession>A0ABR7RFU4</accession>
<protein>
    <submittedName>
        <fullName evidence="6">LysR family transcriptional regulator</fullName>
    </submittedName>
</protein>
<keyword evidence="2" id="KW-0805">Transcription regulation</keyword>
<evidence type="ECO:0000259" key="5">
    <source>
        <dbReference type="PROSITE" id="PS50931"/>
    </source>
</evidence>
<dbReference type="PANTHER" id="PTHR30537">
    <property type="entry name" value="HTH-TYPE TRANSCRIPTIONAL REGULATOR"/>
    <property type="match status" value="1"/>
</dbReference>
<dbReference type="Gene3D" id="3.40.190.290">
    <property type="match status" value="1"/>
</dbReference>
<name>A0ABR7RFU4_9PROT</name>
<proteinExistence type="inferred from homology"/>
<dbReference type="Proteomes" id="UP000626026">
    <property type="component" value="Unassembled WGS sequence"/>
</dbReference>
<evidence type="ECO:0000256" key="3">
    <source>
        <dbReference type="ARBA" id="ARBA00023125"/>
    </source>
</evidence>
<evidence type="ECO:0000256" key="4">
    <source>
        <dbReference type="ARBA" id="ARBA00023163"/>
    </source>
</evidence>
<keyword evidence="4" id="KW-0804">Transcription</keyword>
<dbReference type="Pfam" id="PF03466">
    <property type="entry name" value="LysR_substrate"/>
    <property type="match status" value="1"/>
</dbReference>
<reference evidence="6 7" key="1">
    <citation type="journal article" date="2013" name="Int. J. Syst. Evol. Microbiol.">
        <title>Roseomonas aerophila sp. nov., isolated from air.</title>
        <authorList>
            <person name="Kim S.J."/>
            <person name="Weon H.Y."/>
            <person name="Ahn J.H."/>
            <person name="Hong S.B."/>
            <person name="Seok S.J."/>
            <person name="Whang K.S."/>
            <person name="Kwon S.W."/>
        </authorList>
    </citation>
    <scope>NUCLEOTIDE SEQUENCE [LARGE SCALE GENOMIC DNA]</scope>
    <source>
        <strain evidence="6 7">NBRC 108923</strain>
    </source>
</reference>
<dbReference type="InterPro" id="IPR000847">
    <property type="entry name" value="LysR_HTH_N"/>
</dbReference>
<dbReference type="RefSeq" id="WP_187782450.1">
    <property type="nucleotide sequence ID" value="NZ_JACTVA010000001.1"/>
</dbReference>
<gene>
    <name evidence="6" type="ORF">IBL26_00370</name>
</gene>
<dbReference type="InterPro" id="IPR058163">
    <property type="entry name" value="LysR-type_TF_proteobact-type"/>
</dbReference>